<gene>
    <name evidence="2" type="ORF">AFUS01_LOCUS29545</name>
</gene>
<comment type="caution">
    <text evidence="2">The sequence shown here is derived from an EMBL/GenBank/DDBJ whole genome shotgun (WGS) entry which is preliminary data.</text>
</comment>
<keyword evidence="3" id="KW-1185">Reference proteome</keyword>
<evidence type="ECO:0000313" key="3">
    <source>
        <dbReference type="Proteomes" id="UP000708208"/>
    </source>
</evidence>
<evidence type="ECO:0000313" key="2">
    <source>
        <dbReference type="EMBL" id="CAG7819075.1"/>
    </source>
</evidence>
<reference evidence="2" key="1">
    <citation type="submission" date="2021-06" db="EMBL/GenBank/DDBJ databases">
        <authorList>
            <person name="Hodson N. C."/>
            <person name="Mongue J. A."/>
            <person name="Jaron S. K."/>
        </authorList>
    </citation>
    <scope>NUCLEOTIDE SEQUENCE</scope>
</reference>
<organism evidence="2 3">
    <name type="scientific">Allacma fusca</name>
    <dbReference type="NCBI Taxonomy" id="39272"/>
    <lineage>
        <taxon>Eukaryota</taxon>
        <taxon>Metazoa</taxon>
        <taxon>Ecdysozoa</taxon>
        <taxon>Arthropoda</taxon>
        <taxon>Hexapoda</taxon>
        <taxon>Collembola</taxon>
        <taxon>Symphypleona</taxon>
        <taxon>Sminthuridae</taxon>
        <taxon>Allacma</taxon>
    </lineage>
</organism>
<dbReference type="Proteomes" id="UP000708208">
    <property type="component" value="Unassembled WGS sequence"/>
</dbReference>
<proteinExistence type="predicted"/>
<accession>A0A8J2KQ00</accession>
<feature type="region of interest" description="Disordered" evidence="1">
    <location>
        <begin position="1"/>
        <end position="36"/>
    </location>
</feature>
<name>A0A8J2KQ00_9HEXA</name>
<sequence length="67" mass="7592">MIQNPTKRYLGICDSSKNSQNNLTPKPKIPLPLQKGGIFPTKHRREKSRQDIEIQLTLPGKIGPNQK</sequence>
<dbReference type="EMBL" id="CAJVCH010438380">
    <property type="protein sequence ID" value="CAG7819075.1"/>
    <property type="molecule type" value="Genomic_DNA"/>
</dbReference>
<dbReference type="AlphaFoldDB" id="A0A8J2KQ00"/>
<protein>
    <submittedName>
        <fullName evidence="2">Uncharacterized protein</fullName>
    </submittedName>
</protein>
<feature type="compositionally biased region" description="Polar residues" evidence="1">
    <location>
        <begin position="15"/>
        <end position="24"/>
    </location>
</feature>
<evidence type="ECO:0000256" key="1">
    <source>
        <dbReference type="SAM" id="MobiDB-lite"/>
    </source>
</evidence>